<evidence type="ECO:0000256" key="2">
    <source>
        <dbReference type="ARBA" id="ARBA00022448"/>
    </source>
</evidence>
<dbReference type="InterPro" id="IPR050093">
    <property type="entry name" value="ABC_SmlMolc_Importer"/>
</dbReference>
<keyword evidence="3" id="KW-1003">Cell membrane</keyword>
<keyword evidence="7" id="KW-0408">Iron</keyword>
<comment type="caution">
    <text evidence="11">The sequence shown here is derived from an EMBL/GenBank/DDBJ whole genome shotgun (WGS) entry which is preliminary data.</text>
</comment>
<keyword evidence="6 11" id="KW-0067">ATP-binding</keyword>
<proteinExistence type="inferred from homology"/>
<dbReference type="RefSeq" id="WP_208112147.1">
    <property type="nucleotide sequence ID" value="NZ_BSPM01000008.1"/>
</dbReference>
<dbReference type="GO" id="GO:0015408">
    <property type="term" value="F:ABC-type ferric iron transporter activity"/>
    <property type="evidence" value="ECO:0007669"/>
    <property type="project" value="InterPro"/>
</dbReference>
<keyword evidence="5" id="KW-0547">Nucleotide-binding</keyword>
<accession>A0A4R6RK97</accession>
<dbReference type="FunFam" id="3.40.50.300:FF:000425">
    <property type="entry name" value="Probable ABC transporter, ATP-binding subunit"/>
    <property type="match status" value="1"/>
</dbReference>
<dbReference type="GO" id="GO:0015697">
    <property type="term" value="P:quaternary ammonium group transport"/>
    <property type="evidence" value="ECO:0007669"/>
    <property type="project" value="UniProtKB-ARBA"/>
</dbReference>
<evidence type="ECO:0000256" key="8">
    <source>
        <dbReference type="ARBA" id="ARBA00023065"/>
    </source>
</evidence>
<feature type="domain" description="ABC transporter" evidence="10">
    <location>
        <begin position="4"/>
        <end position="236"/>
    </location>
</feature>
<dbReference type="Pfam" id="PF08402">
    <property type="entry name" value="TOBE_2"/>
    <property type="match status" value="1"/>
</dbReference>
<dbReference type="PROSITE" id="PS00211">
    <property type="entry name" value="ABC_TRANSPORTER_1"/>
    <property type="match status" value="1"/>
</dbReference>
<dbReference type="GO" id="GO:0043190">
    <property type="term" value="C:ATP-binding cassette (ABC) transporter complex"/>
    <property type="evidence" value="ECO:0007669"/>
    <property type="project" value="InterPro"/>
</dbReference>
<evidence type="ECO:0000256" key="9">
    <source>
        <dbReference type="ARBA" id="ARBA00023136"/>
    </source>
</evidence>
<dbReference type="SUPFAM" id="SSF52540">
    <property type="entry name" value="P-loop containing nucleoside triphosphate hydrolases"/>
    <property type="match status" value="1"/>
</dbReference>
<dbReference type="Pfam" id="PF00005">
    <property type="entry name" value="ABC_tran"/>
    <property type="match status" value="1"/>
</dbReference>
<evidence type="ECO:0000313" key="12">
    <source>
        <dbReference type="Proteomes" id="UP000294547"/>
    </source>
</evidence>
<dbReference type="PANTHER" id="PTHR42781:SF4">
    <property type="entry name" value="SPERMIDINE_PUTRESCINE IMPORT ATP-BINDING PROTEIN POTA"/>
    <property type="match status" value="1"/>
</dbReference>
<evidence type="ECO:0000256" key="5">
    <source>
        <dbReference type="ARBA" id="ARBA00022741"/>
    </source>
</evidence>
<dbReference type="AlphaFoldDB" id="A0A4R6RK97"/>
<gene>
    <name evidence="11" type="ORF">EDD54_0778</name>
</gene>
<dbReference type="PROSITE" id="PS50893">
    <property type="entry name" value="ABC_TRANSPORTER_2"/>
    <property type="match status" value="1"/>
</dbReference>
<evidence type="ECO:0000256" key="1">
    <source>
        <dbReference type="ARBA" id="ARBA00005417"/>
    </source>
</evidence>
<dbReference type="EMBL" id="SNXY01000006">
    <property type="protein sequence ID" value="TDP86894.1"/>
    <property type="molecule type" value="Genomic_DNA"/>
</dbReference>
<keyword evidence="12" id="KW-1185">Reference proteome</keyword>
<protein>
    <submittedName>
        <fullName evidence="11">Putative spermidine/putrescine transport system ATP-binding protein</fullName>
    </submittedName>
</protein>
<dbReference type="InterPro" id="IPR003439">
    <property type="entry name" value="ABC_transporter-like_ATP-bd"/>
</dbReference>
<dbReference type="CDD" id="cd03259">
    <property type="entry name" value="ABC_Carb_Solutes_like"/>
    <property type="match status" value="1"/>
</dbReference>
<dbReference type="GO" id="GO:0005524">
    <property type="term" value="F:ATP binding"/>
    <property type="evidence" value="ECO:0007669"/>
    <property type="project" value="UniProtKB-KW"/>
</dbReference>
<dbReference type="Gene3D" id="3.40.50.300">
    <property type="entry name" value="P-loop containing nucleotide triphosphate hydrolases"/>
    <property type="match status" value="1"/>
</dbReference>
<dbReference type="InterPro" id="IPR017871">
    <property type="entry name" value="ABC_transporter-like_CS"/>
</dbReference>
<dbReference type="InterPro" id="IPR013611">
    <property type="entry name" value="Transp-assoc_OB_typ2"/>
</dbReference>
<reference evidence="11 12" key="1">
    <citation type="submission" date="2019-03" db="EMBL/GenBank/DDBJ databases">
        <title>Genomic Encyclopedia of Type Strains, Phase IV (KMG-IV): sequencing the most valuable type-strain genomes for metagenomic binning, comparative biology and taxonomic classification.</title>
        <authorList>
            <person name="Goeker M."/>
        </authorList>
    </citation>
    <scope>NUCLEOTIDE SEQUENCE [LARGE SCALE GENOMIC DNA]</scope>
    <source>
        <strain evidence="11 12">DSM 102969</strain>
    </source>
</reference>
<dbReference type="GO" id="GO:0016887">
    <property type="term" value="F:ATP hydrolysis activity"/>
    <property type="evidence" value="ECO:0007669"/>
    <property type="project" value="InterPro"/>
</dbReference>
<evidence type="ECO:0000313" key="11">
    <source>
        <dbReference type="EMBL" id="TDP86894.1"/>
    </source>
</evidence>
<sequence>MTAVVLDAISKTWRGAARPAIDAVSLALPAGLTTTLVGPSGCGKSTLLQVIAGLTAPDAGTVALGGRVVTALAPEKRGAVLMGQDPALFQHMSVAGNVAFGLGLRGVPRAEVDVRVAELLERVRLPGFGARRPASLSGGEAQRVALARALAVRPAVLLLDEPFTALDPGLRETMRALVRELLRETGTTALLVTHDHGEAAAMGDRLAVMLDGRIARVGTPEDVFADPGSAAVARFLGANVIAGRVVAGGVETAFGRVALEGGSDGATLSLAIRPEAVRLGGEGPSARVTGVEFRGGATVVTLAAGEGETLVATLDPVAARGMVVGAIVPVELPAERVTVVRDVPRASA</sequence>
<keyword evidence="4" id="KW-0410">Iron transport</keyword>
<evidence type="ECO:0000256" key="7">
    <source>
        <dbReference type="ARBA" id="ARBA00023004"/>
    </source>
</evidence>
<dbReference type="Proteomes" id="UP000294547">
    <property type="component" value="Unassembled WGS sequence"/>
</dbReference>
<organism evidence="11 12">
    <name type="scientific">Oharaeibacter diazotrophicus</name>
    <dbReference type="NCBI Taxonomy" id="1920512"/>
    <lineage>
        <taxon>Bacteria</taxon>
        <taxon>Pseudomonadati</taxon>
        <taxon>Pseudomonadota</taxon>
        <taxon>Alphaproteobacteria</taxon>
        <taxon>Hyphomicrobiales</taxon>
        <taxon>Pleomorphomonadaceae</taxon>
        <taxon>Oharaeibacter</taxon>
    </lineage>
</organism>
<dbReference type="InterPro" id="IPR015853">
    <property type="entry name" value="ABC_transpr_FbpC"/>
</dbReference>
<dbReference type="SMART" id="SM00382">
    <property type="entry name" value="AAA"/>
    <property type="match status" value="1"/>
</dbReference>
<dbReference type="InterPro" id="IPR008995">
    <property type="entry name" value="Mo/tungstate-bd_C_term_dom"/>
</dbReference>
<dbReference type="PANTHER" id="PTHR42781">
    <property type="entry name" value="SPERMIDINE/PUTRESCINE IMPORT ATP-BINDING PROTEIN POTA"/>
    <property type="match status" value="1"/>
</dbReference>
<dbReference type="SUPFAM" id="SSF50331">
    <property type="entry name" value="MOP-like"/>
    <property type="match status" value="1"/>
</dbReference>
<evidence type="ECO:0000256" key="3">
    <source>
        <dbReference type="ARBA" id="ARBA00022475"/>
    </source>
</evidence>
<evidence type="ECO:0000256" key="4">
    <source>
        <dbReference type="ARBA" id="ARBA00022496"/>
    </source>
</evidence>
<keyword evidence="2" id="KW-0813">Transport</keyword>
<keyword evidence="8" id="KW-0406">Ion transport</keyword>
<evidence type="ECO:0000259" key="10">
    <source>
        <dbReference type="PROSITE" id="PS50893"/>
    </source>
</evidence>
<evidence type="ECO:0000256" key="6">
    <source>
        <dbReference type="ARBA" id="ARBA00022840"/>
    </source>
</evidence>
<dbReference type="InterPro" id="IPR027417">
    <property type="entry name" value="P-loop_NTPase"/>
</dbReference>
<dbReference type="InterPro" id="IPR003593">
    <property type="entry name" value="AAA+_ATPase"/>
</dbReference>
<keyword evidence="9" id="KW-0472">Membrane</keyword>
<comment type="similarity">
    <text evidence="1">Belongs to the ABC transporter superfamily.</text>
</comment>
<name>A0A4R6RK97_9HYPH</name>